<comment type="similarity">
    <text evidence="1">Belongs to the ubiquitin family. SUMO subfamily.</text>
</comment>
<evidence type="ECO:0000256" key="1">
    <source>
        <dbReference type="ARBA" id="ARBA00009185"/>
    </source>
</evidence>
<gene>
    <name evidence="5" type="primary">sumo2b</name>
</gene>
<proteinExistence type="inferred from homology"/>
<evidence type="ECO:0000256" key="3">
    <source>
        <dbReference type="ARBA" id="ARBA00022786"/>
    </source>
</evidence>
<evidence type="ECO:0000256" key="2">
    <source>
        <dbReference type="ARBA" id="ARBA00022499"/>
    </source>
</evidence>
<dbReference type="AlphaFoldDB" id="A0A668VES3"/>
<sequence>SKKIYFTRLSFQGLSMRQIRFRFDGQPINETDTPAQLEMEDEDTIDVFQQQTGGQI</sequence>
<dbReference type="InterPro" id="IPR029071">
    <property type="entry name" value="Ubiquitin-like_domsf"/>
</dbReference>
<dbReference type="SUPFAM" id="SSF54236">
    <property type="entry name" value="Ubiquitin-like"/>
    <property type="match status" value="1"/>
</dbReference>
<name>A0A668VES3_OREAU</name>
<protein>
    <recommendedName>
        <fullName evidence="4">Ubiquitin-like domain-containing protein</fullName>
    </recommendedName>
</protein>
<dbReference type="PROSITE" id="PS50053">
    <property type="entry name" value="UBIQUITIN_2"/>
    <property type="match status" value="1"/>
</dbReference>
<keyword evidence="3" id="KW-0833">Ubl conjugation pathway</keyword>
<feature type="domain" description="Ubiquitin-like" evidence="4">
    <location>
        <begin position="1"/>
        <end position="54"/>
    </location>
</feature>
<dbReference type="InterPro" id="IPR022617">
    <property type="entry name" value="Rad60/SUMO-like_dom"/>
</dbReference>
<reference evidence="5" key="2">
    <citation type="submission" date="2025-09" db="UniProtKB">
        <authorList>
            <consortium name="Ensembl"/>
        </authorList>
    </citation>
    <scope>IDENTIFICATION</scope>
</reference>
<keyword evidence="6" id="KW-1185">Reference proteome</keyword>
<dbReference type="Gene3D" id="3.10.20.90">
    <property type="entry name" value="Phosphatidylinositol 3-kinase Catalytic Subunit, Chain A, domain 1"/>
    <property type="match status" value="1"/>
</dbReference>
<dbReference type="PANTHER" id="PTHR10562">
    <property type="entry name" value="SMALL UBIQUITIN-RELATED MODIFIER"/>
    <property type="match status" value="1"/>
</dbReference>
<accession>A0A668VES3</accession>
<evidence type="ECO:0000259" key="4">
    <source>
        <dbReference type="PROSITE" id="PS50053"/>
    </source>
</evidence>
<dbReference type="Proteomes" id="UP000472276">
    <property type="component" value="Unassembled WGS sequence"/>
</dbReference>
<keyword evidence="2" id="KW-1017">Isopeptide bond</keyword>
<evidence type="ECO:0000313" key="6">
    <source>
        <dbReference type="Proteomes" id="UP000472276"/>
    </source>
</evidence>
<dbReference type="Ensembl" id="ENSOABT00000050895.2">
    <property type="protein sequence ID" value="ENSOABP00000049627.1"/>
    <property type="gene ID" value="ENSOABG00000022132.2"/>
</dbReference>
<dbReference type="Pfam" id="PF11976">
    <property type="entry name" value="Rad60-SLD"/>
    <property type="match status" value="1"/>
</dbReference>
<evidence type="ECO:0000313" key="5">
    <source>
        <dbReference type="Ensembl" id="ENSOABP00000049627.1"/>
    </source>
</evidence>
<dbReference type="InterPro" id="IPR000626">
    <property type="entry name" value="Ubiquitin-like_dom"/>
</dbReference>
<reference evidence="5" key="1">
    <citation type="submission" date="2025-08" db="UniProtKB">
        <authorList>
            <consortium name="Ensembl"/>
        </authorList>
    </citation>
    <scope>IDENTIFICATION</scope>
</reference>
<organism evidence="5 6">
    <name type="scientific">Oreochromis aureus</name>
    <name type="common">Israeli tilapia</name>
    <name type="synonym">Chromis aureus</name>
    <dbReference type="NCBI Taxonomy" id="47969"/>
    <lineage>
        <taxon>Eukaryota</taxon>
        <taxon>Metazoa</taxon>
        <taxon>Chordata</taxon>
        <taxon>Craniata</taxon>
        <taxon>Vertebrata</taxon>
        <taxon>Euteleostomi</taxon>
        <taxon>Actinopterygii</taxon>
        <taxon>Neopterygii</taxon>
        <taxon>Teleostei</taxon>
        <taxon>Neoteleostei</taxon>
        <taxon>Acanthomorphata</taxon>
        <taxon>Ovalentaria</taxon>
        <taxon>Cichlomorphae</taxon>
        <taxon>Cichliformes</taxon>
        <taxon>Cichlidae</taxon>
        <taxon>African cichlids</taxon>
        <taxon>Pseudocrenilabrinae</taxon>
        <taxon>Oreochromini</taxon>
        <taxon>Oreochromis</taxon>
    </lineage>
</organism>